<dbReference type="InterPro" id="IPR050410">
    <property type="entry name" value="CCR4/nocturin_mRNA_transcr"/>
</dbReference>
<sequence length="527" mass="60312">MFAWNSLQTFAKNLSSFEQLDTTRELDVFKATLQTRISVIEQKKSTINENVAPTSPKLTTKGNKKSQKRQKKKNHRFVALPTIKIDESETESITTSTLFTEEESTTHSESSHSDIESIGIENQETPSPVPSLYDGSSDSSDTCDTSSIQHDECEEFIQTESITGEWEVNEYDELDDEKHAPLLDDDSRNYQTRNWNYFTPEEELDSGAFVAMSWNILSPNLTTTSRFHCHSWPYLDWEYRKHTILGQIVGLLPDFVCLQEVEPEDFDDFFIPALEQYGYTGFYENKTNQVVQDGCATFYKKHRFELIKTHVIRYNETNLDDERRHSLARDTAIRFNMFNNLALVGVFRNIETQSKLCVANTHLLADPEYQDAKLLQAAILIDRLQKFKHPTVICGDLNSLPTSSVLQYLVSGRAPSSAFSGHDFGRYSAHPLRHQLRLRSACTDKTSPDLYYTNRTKGFQGVIDHILYTLHSLDLLAVLDGLPKEQGHLHLPNWHCPSDHLPLVAVFCEKDGIRLALRKKLQKSNSK</sequence>
<keyword evidence="4" id="KW-1185">Reference proteome</keyword>
<feature type="region of interest" description="Disordered" evidence="1">
    <location>
        <begin position="90"/>
        <end position="148"/>
    </location>
</feature>
<dbReference type="PANTHER" id="PTHR12121:SF36">
    <property type="entry name" value="ENDONUCLEASE_EXONUCLEASE_PHOSPHATASE DOMAIN-CONTAINING PROTEIN"/>
    <property type="match status" value="1"/>
</dbReference>
<accession>A0ABR2WFU0</accession>
<feature type="compositionally biased region" description="Basic residues" evidence="1">
    <location>
        <begin position="62"/>
        <end position="74"/>
    </location>
</feature>
<feature type="compositionally biased region" description="Basic and acidic residues" evidence="1">
    <location>
        <begin position="104"/>
        <end position="115"/>
    </location>
</feature>
<reference evidence="3 4" key="1">
    <citation type="submission" date="2023-04" db="EMBL/GenBank/DDBJ databases">
        <title>Genome of Basidiobolus ranarum AG-B5.</title>
        <authorList>
            <person name="Stajich J.E."/>
            <person name="Carter-House D."/>
            <person name="Gryganskyi A."/>
        </authorList>
    </citation>
    <scope>NUCLEOTIDE SEQUENCE [LARGE SCALE GENOMIC DNA]</scope>
    <source>
        <strain evidence="3 4">AG-B5</strain>
    </source>
</reference>
<evidence type="ECO:0000313" key="3">
    <source>
        <dbReference type="EMBL" id="KAK9760402.1"/>
    </source>
</evidence>
<evidence type="ECO:0000256" key="1">
    <source>
        <dbReference type="SAM" id="MobiDB-lite"/>
    </source>
</evidence>
<dbReference type="InterPro" id="IPR036691">
    <property type="entry name" value="Endo/exonu/phosph_ase_sf"/>
</dbReference>
<dbReference type="InterPro" id="IPR005135">
    <property type="entry name" value="Endo/exonuclease/phosphatase"/>
</dbReference>
<feature type="domain" description="Endonuclease/exonuclease/phosphatase" evidence="2">
    <location>
        <begin position="212"/>
        <end position="500"/>
    </location>
</feature>
<dbReference type="SUPFAM" id="SSF56219">
    <property type="entry name" value="DNase I-like"/>
    <property type="match status" value="1"/>
</dbReference>
<protein>
    <recommendedName>
        <fullName evidence="2">Endonuclease/exonuclease/phosphatase domain-containing protein</fullName>
    </recommendedName>
</protein>
<name>A0ABR2WFU0_9FUNG</name>
<dbReference type="PANTHER" id="PTHR12121">
    <property type="entry name" value="CARBON CATABOLITE REPRESSOR PROTEIN 4"/>
    <property type="match status" value="1"/>
</dbReference>
<evidence type="ECO:0000259" key="2">
    <source>
        <dbReference type="Pfam" id="PF03372"/>
    </source>
</evidence>
<evidence type="ECO:0000313" key="4">
    <source>
        <dbReference type="Proteomes" id="UP001479436"/>
    </source>
</evidence>
<dbReference type="EMBL" id="JASJQH010002172">
    <property type="protein sequence ID" value="KAK9760402.1"/>
    <property type="molecule type" value="Genomic_DNA"/>
</dbReference>
<dbReference type="Proteomes" id="UP001479436">
    <property type="component" value="Unassembled WGS sequence"/>
</dbReference>
<gene>
    <name evidence="3" type="ORF">K7432_015598</name>
</gene>
<organism evidence="3 4">
    <name type="scientific">Basidiobolus ranarum</name>
    <dbReference type="NCBI Taxonomy" id="34480"/>
    <lineage>
        <taxon>Eukaryota</taxon>
        <taxon>Fungi</taxon>
        <taxon>Fungi incertae sedis</taxon>
        <taxon>Zoopagomycota</taxon>
        <taxon>Entomophthoromycotina</taxon>
        <taxon>Basidiobolomycetes</taxon>
        <taxon>Basidiobolales</taxon>
        <taxon>Basidiobolaceae</taxon>
        <taxon>Basidiobolus</taxon>
    </lineage>
</organism>
<feature type="compositionally biased region" description="Low complexity" evidence="1">
    <location>
        <begin position="134"/>
        <end position="147"/>
    </location>
</feature>
<proteinExistence type="predicted"/>
<dbReference type="Gene3D" id="3.60.10.10">
    <property type="entry name" value="Endonuclease/exonuclease/phosphatase"/>
    <property type="match status" value="1"/>
</dbReference>
<feature type="region of interest" description="Disordered" evidence="1">
    <location>
        <begin position="48"/>
        <end position="74"/>
    </location>
</feature>
<comment type="caution">
    <text evidence="3">The sequence shown here is derived from an EMBL/GenBank/DDBJ whole genome shotgun (WGS) entry which is preliminary data.</text>
</comment>
<dbReference type="Pfam" id="PF03372">
    <property type="entry name" value="Exo_endo_phos"/>
    <property type="match status" value="1"/>
</dbReference>
<feature type="compositionally biased region" description="Polar residues" evidence="1">
    <location>
        <begin position="48"/>
        <end position="60"/>
    </location>
</feature>